<proteinExistence type="predicted"/>
<evidence type="ECO:0000313" key="1">
    <source>
        <dbReference type="EMBL" id="QII14283.1"/>
    </source>
</evidence>
<dbReference type="AlphaFoldDB" id="A0A6G7GY91"/>
<dbReference type="Proteomes" id="UP000501926">
    <property type="component" value="Chromosome"/>
</dbReference>
<gene>
    <name evidence="1" type="ORF">KsCSTR_49060</name>
</gene>
<organism evidence="1 2">
    <name type="scientific">Kuenenia stuttgartiensis</name>
    <dbReference type="NCBI Taxonomy" id="174633"/>
    <lineage>
        <taxon>Bacteria</taxon>
        <taxon>Pseudomonadati</taxon>
        <taxon>Planctomycetota</taxon>
        <taxon>Candidatus Brocadiia</taxon>
        <taxon>Candidatus Brocadiales</taxon>
        <taxon>Candidatus Brocadiaceae</taxon>
        <taxon>Candidatus Kuenenia</taxon>
    </lineage>
</organism>
<reference evidence="1 2" key="1">
    <citation type="submission" date="2020-02" db="EMBL/GenBank/DDBJ databases">
        <title>Newly sequenced genome of strain CSTR1 showed variability in Candidatus Kuenenia stuttgartiensis genomes.</title>
        <authorList>
            <person name="Ding C."/>
            <person name="Adrian L."/>
        </authorList>
    </citation>
    <scope>NUCLEOTIDE SEQUENCE [LARGE SCALE GENOMIC DNA]</scope>
    <source>
        <strain evidence="1 2">CSTR1</strain>
    </source>
</reference>
<name>A0A6G7GY91_KUEST</name>
<evidence type="ECO:0000313" key="2">
    <source>
        <dbReference type="Proteomes" id="UP000501926"/>
    </source>
</evidence>
<dbReference type="EMBL" id="CP049055">
    <property type="protein sequence ID" value="QII14283.1"/>
    <property type="molecule type" value="Genomic_DNA"/>
</dbReference>
<accession>A0A6G7GY91</accession>
<protein>
    <submittedName>
        <fullName evidence="1">Uncharacterized protein</fullName>
    </submittedName>
</protein>
<sequence length="79" mass="9293">MVSAWCIIFDCRLWKAFIYIAPTFLIRHSQKLNKHENNLQSSILNLQFDDDRLLTTEGTIKHFAKKHALTNGSVQRNYQ</sequence>